<evidence type="ECO:0000313" key="3">
    <source>
        <dbReference type="Proteomes" id="UP000644727"/>
    </source>
</evidence>
<proteinExistence type="predicted"/>
<organism evidence="2 3">
    <name type="scientific">Brachybacterium epidermidis</name>
    <dbReference type="NCBI Taxonomy" id="2781983"/>
    <lineage>
        <taxon>Bacteria</taxon>
        <taxon>Bacillati</taxon>
        <taxon>Actinomycetota</taxon>
        <taxon>Actinomycetes</taxon>
        <taxon>Micrococcales</taxon>
        <taxon>Dermabacteraceae</taxon>
        <taxon>Brachybacterium</taxon>
    </lineage>
</organism>
<reference evidence="2 3" key="1">
    <citation type="submission" date="2020-10" db="EMBL/GenBank/DDBJ databases">
        <title>Draft genome and description of Brachybacterium epidermidis sp nov.</title>
        <authorList>
            <person name="Boxberger M."/>
            <person name="La Scola B."/>
        </authorList>
    </citation>
    <scope>NUCLEOTIDE SEQUENCE [LARGE SCALE GENOMIC DNA]</scope>
    <source>
        <strain evidence="2 3">Marseille-Q2903</strain>
    </source>
</reference>
<comment type="caution">
    <text evidence="2">The sequence shown here is derived from an EMBL/GenBank/DDBJ whole genome shotgun (WGS) entry which is preliminary data.</text>
</comment>
<keyword evidence="1" id="KW-1133">Transmembrane helix</keyword>
<protein>
    <recommendedName>
        <fullName evidence="4">Major facilitator superfamily (MFS) profile domain-containing protein</fullName>
    </recommendedName>
</protein>
<keyword evidence="1" id="KW-0812">Transmembrane</keyword>
<name>A0ABR9W0K8_9MICO</name>
<dbReference type="RefSeq" id="WP_193865721.1">
    <property type="nucleotide sequence ID" value="NZ_JADEYR010000005.1"/>
</dbReference>
<dbReference type="EMBL" id="JADEYR010000005">
    <property type="protein sequence ID" value="MBE9403988.1"/>
    <property type="molecule type" value="Genomic_DNA"/>
</dbReference>
<keyword evidence="1" id="KW-0472">Membrane</keyword>
<evidence type="ECO:0000313" key="2">
    <source>
        <dbReference type="EMBL" id="MBE9403988.1"/>
    </source>
</evidence>
<evidence type="ECO:0008006" key="4">
    <source>
        <dbReference type="Google" id="ProtNLM"/>
    </source>
</evidence>
<sequence length="66" mass="6311">MAGATGAAVMVALMSRVAAGVAAQGGAPIDGIAQGTSLAFLISAGLGVVTVVISLFVRRNPAEADA</sequence>
<gene>
    <name evidence="2" type="ORF">IOE58_07230</name>
</gene>
<dbReference type="Proteomes" id="UP000644727">
    <property type="component" value="Unassembled WGS sequence"/>
</dbReference>
<keyword evidence="3" id="KW-1185">Reference proteome</keyword>
<accession>A0ABR9W0K8</accession>
<feature type="transmembrane region" description="Helical" evidence="1">
    <location>
        <begin position="38"/>
        <end position="57"/>
    </location>
</feature>
<evidence type="ECO:0000256" key="1">
    <source>
        <dbReference type="SAM" id="Phobius"/>
    </source>
</evidence>